<evidence type="ECO:0000313" key="8">
    <source>
        <dbReference type="EMBL" id="ALS99008.1"/>
    </source>
</evidence>
<dbReference type="AlphaFoldDB" id="A0A0U3B1Q0"/>
<accession>A0A0U3B1Q0</accession>
<comment type="subcellular location">
    <subcellularLocation>
        <location evidence="1">Cell membrane</location>
        <topology evidence="1">Single-pass membrane protein</topology>
    </subcellularLocation>
</comment>
<evidence type="ECO:0000256" key="5">
    <source>
        <dbReference type="ARBA" id="ARBA00023136"/>
    </source>
</evidence>
<organism evidence="8 9">
    <name type="scientific">Lacimicrobium alkaliphilum</name>
    <dbReference type="NCBI Taxonomy" id="1526571"/>
    <lineage>
        <taxon>Bacteria</taxon>
        <taxon>Pseudomonadati</taxon>
        <taxon>Pseudomonadota</taxon>
        <taxon>Gammaproteobacteria</taxon>
        <taxon>Alteromonadales</taxon>
        <taxon>Alteromonadaceae</taxon>
        <taxon>Lacimicrobium</taxon>
    </lineage>
</organism>
<sequence length="66" mass="7224">MKTVYDDNRIRKDKRRGKVAGVCAGLAGHFDTPAWLVRLAAILCFITFPMAVAIAYIVAAFILPDA</sequence>
<keyword evidence="2" id="KW-1003">Cell membrane</keyword>
<name>A0A0U3B1Q0_9ALTE</name>
<evidence type="ECO:0000256" key="4">
    <source>
        <dbReference type="ARBA" id="ARBA00022989"/>
    </source>
</evidence>
<evidence type="ECO:0000259" key="7">
    <source>
        <dbReference type="Pfam" id="PF04024"/>
    </source>
</evidence>
<evidence type="ECO:0000256" key="2">
    <source>
        <dbReference type="ARBA" id="ARBA00022475"/>
    </source>
</evidence>
<evidence type="ECO:0000313" key="9">
    <source>
        <dbReference type="Proteomes" id="UP000068447"/>
    </source>
</evidence>
<evidence type="ECO:0000256" key="3">
    <source>
        <dbReference type="ARBA" id="ARBA00022692"/>
    </source>
</evidence>
<evidence type="ECO:0000256" key="1">
    <source>
        <dbReference type="ARBA" id="ARBA00004162"/>
    </source>
</evidence>
<dbReference type="InterPro" id="IPR052027">
    <property type="entry name" value="PspC"/>
</dbReference>
<dbReference type="Pfam" id="PF04024">
    <property type="entry name" value="PspC"/>
    <property type="match status" value="1"/>
</dbReference>
<dbReference type="PANTHER" id="PTHR33885">
    <property type="entry name" value="PHAGE SHOCK PROTEIN C"/>
    <property type="match status" value="1"/>
</dbReference>
<reference evidence="8 9" key="1">
    <citation type="submission" date="2015-12" db="EMBL/GenBank/DDBJ databases">
        <title>Complete genome of Lacimicrobium alkaliphilum KCTC 32984.</title>
        <authorList>
            <person name="Kim S.-G."/>
            <person name="Lee Y.-J."/>
        </authorList>
    </citation>
    <scope>NUCLEOTIDE SEQUENCE [LARGE SCALE GENOMIC DNA]</scope>
    <source>
        <strain evidence="8 9">YelD216</strain>
    </source>
</reference>
<dbReference type="OrthoDB" id="5772680at2"/>
<keyword evidence="4 6" id="KW-1133">Transmembrane helix</keyword>
<dbReference type="EMBL" id="CP013650">
    <property type="protein sequence ID" value="ALS99008.1"/>
    <property type="molecule type" value="Genomic_DNA"/>
</dbReference>
<dbReference type="InterPro" id="IPR007168">
    <property type="entry name" value="Phageshock_PspC_N"/>
</dbReference>
<keyword evidence="5 6" id="KW-0472">Membrane</keyword>
<evidence type="ECO:0000256" key="6">
    <source>
        <dbReference type="SAM" id="Phobius"/>
    </source>
</evidence>
<protein>
    <recommendedName>
        <fullName evidence="7">Phage shock protein PspC N-terminal domain-containing protein</fullName>
    </recommendedName>
</protein>
<proteinExistence type="predicted"/>
<dbReference type="Proteomes" id="UP000068447">
    <property type="component" value="Chromosome"/>
</dbReference>
<gene>
    <name evidence="8" type="ORF">AT746_12535</name>
</gene>
<dbReference type="PANTHER" id="PTHR33885:SF3">
    <property type="entry name" value="PHAGE SHOCK PROTEIN C"/>
    <property type="match status" value="1"/>
</dbReference>
<feature type="transmembrane region" description="Helical" evidence="6">
    <location>
        <begin position="35"/>
        <end position="63"/>
    </location>
</feature>
<dbReference type="GO" id="GO:0005886">
    <property type="term" value="C:plasma membrane"/>
    <property type="evidence" value="ECO:0007669"/>
    <property type="project" value="UniProtKB-SubCell"/>
</dbReference>
<dbReference type="RefSeq" id="WP_062480800.1">
    <property type="nucleotide sequence ID" value="NZ_CP013650.1"/>
</dbReference>
<dbReference type="KEGG" id="lal:AT746_12535"/>
<keyword evidence="9" id="KW-1185">Reference proteome</keyword>
<keyword evidence="3 6" id="KW-0812">Transmembrane</keyword>
<dbReference type="STRING" id="1526571.AT746_12535"/>
<feature type="domain" description="Phage shock protein PspC N-terminal" evidence="7">
    <location>
        <begin position="9"/>
        <end position="65"/>
    </location>
</feature>